<organism evidence="2">
    <name type="scientific">Dictyoglomus thermophilum</name>
    <dbReference type="NCBI Taxonomy" id="14"/>
    <lineage>
        <taxon>Bacteria</taxon>
        <taxon>Pseudomonadati</taxon>
        <taxon>Dictyoglomota</taxon>
        <taxon>Dictyoglomia</taxon>
        <taxon>Dictyoglomales</taxon>
        <taxon>Dictyoglomaceae</taxon>
        <taxon>Dictyoglomus</taxon>
    </lineage>
</organism>
<dbReference type="InterPro" id="IPR000600">
    <property type="entry name" value="ROK"/>
</dbReference>
<dbReference type="InterPro" id="IPR043129">
    <property type="entry name" value="ATPase_NBD"/>
</dbReference>
<dbReference type="Pfam" id="PF00480">
    <property type="entry name" value="ROK"/>
    <property type="match status" value="1"/>
</dbReference>
<reference evidence="2" key="1">
    <citation type="journal article" date="2020" name="mSystems">
        <title>Genome- and Community-Level Interaction Insights into Carbon Utilization and Element Cycling Functions of Hydrothermarchaeota in Hydrothermal Sediment.</title>
        <authorList>
            <person name="Zhou Z."/>
            <person name="Liu Y."/>
            <person name="Xu W."/>
            <person name="Pan J."/>
            <person name="Luo Z.H."/>
            <person name="Li M."/>
        </authorList>
    </citation>
    <scope>NUCLEOTIDE SEQUENCE [LARGE SCALE GENOMIC DNA]</scope>
    <source>
        <strain evidence="2">SpSt-70</strain>
    </source>
</reference>
<dbReference type="InterPro" id="IPR049874">
    <property type="entry name" value="ROK_cs"/>
</dbReference>
<dbReference type="PANTHER" id="PTHR18964">
    <property type="entry name" value="ROK (REPRESSOR, ORF, KINASE) FAMILY"/>
    <property type="match status" value="1"/>
</dbReference>
<dbReference type="AlphaFoldDB" id="A0A7V4DXZ5"/>
<gene>
    <name evidence="2" type="ORF">ENU78_07355</name>
</gene>
<dbReference type="Gene3D" id="3.30.420.40">
    <property type="match status" value="2"/>
</dbReference>
<proteinExistence type="inferred from homology"/>
<accession>A0A7V4DXZ5</accession>
<protein>
    <submittedName>
        <fullName evidence="2">ROK family protein</fullName>
    </submittedName>
</protein>
<dbReference type="EMBL" id="DTDV01000019">
    <property type="protein sequence ID" value="HGK24227.1"/>
    <property type="molecule type" value="Genomic_DNA"/>
</dbReference>
<dbReference type="SUPFAM" id="SSF53067">
    <property type="entry name" value="Actin-like ATPase domain"/>
    <property type="match status" value="1"/>
</dbReference>
<dbReference type="PANTHER" id="PTHR18964:SF149">
    <property type="entry name" value="BIFUNCTIONAL UDP-N-ACETYLGLUCOSAMINE 2-EPIMERASE_N-ACETYLMANNOSAMINE KINASE"/>
    <property type="match status" value="1"/>
</dbReference>
<dbReference type="RefSeq" id="WP_149122834.1">
    <property type="nucleotide sequence ID" value="NZ_VTFL01000003.1"/>
</dbReference>
<comment type="caution">
    <text evidence="2">The sequence shown here is derived from an EMBL/GenBank/DDBJ whole genome shotgun (WGS) entry which is preliminary data.</text>
</comment>
<evidence type="ECO:0000256" key="1">
    <source>
        <dbReference type="ARBA" id="ARBA00006479"/>
    </source>
</evidence>
<name>A0A7V4DXZ5_DICTH</name>
<sequence length="317" mass="34122">MKRYLALDIGGTKIACGRFTEDGLLEEKILFPTRAERGYKEILKDIVSVLLRLKTKDTIALGVGTAGPLDRIKGEIYSPPNLPGWDGVPLKKDLYENLKIPIFIDNDANAACLGEYIFGAGKGVKNMVYVTVSTGIGGGIIINSSLVHGVRDSAGEVGHQTIVPDGPLCNCGNKGCLEALSSGTAIAKRAMEEINSGKDTILKQWAKNEKITAKHVREAMLMGDEVAREIWNNAMEYLGIGIGNIITIVSPERVVIGGSIGLSGKDVIEKIREVVKRRVFLVPVDMVDIVQAELGEDVGIYGAFAVALVEMRNRGGD</sequence>
<dbReference type="PROSITE" id="PS01125">
    <property type="entry name" value="ROK"/>
    <property type="match status" value="1"/>
</dbReference>
<comment type="similarity">
    <text evidence="1">Belongs to the ROK (NagC/XylR) family.</text>
</comment>
<evidence type="ECO:0000313" key="2">
    <source>
        <dbReference type="EMBL" id="HGK24227.1"/>
    </source>
</evidence>